<evidence type="ECO:0000256" key="3">
    <source>
        <dbReference type="ARBA" id="ARBA00012662"/>
    </source>
</evidence>
<sequence>MNRRDFIQAGVAAAACGAIARSDSAWSQAPAASRAVGSTPSYLSDVSELYQQDPRKAAVQWFRDAKFGLFLHYGLYSLLGRHEWVQYKEKIRVAEYAKLVDRFRADRFDPDRITDMALDAGMKYINLTTRHHDSFCLFDSKYTDFKSVNSPAKRDFVGEFAEQCAAKGLGFYLYYSHGRDWRHPHAPNNGDWGGAARPDYDPRESHYKYGDEHDLQVYVEFMHNQITELLTNYGPIGAIWLDGHATPASRPNKMGQFKCQELYDHIHALQPQVLVSYKQGLLGTEDFRAPERNWKGESDVPLEICDTLQPHGWGYTKADDGKHKSADQVMQMLKSAEKSRANLLLNSGPMPDGSIPPEDVKALEQVGQRLRRRQANPGS</sequence>
<dbReference type="Proteomes" id="UP000317429">
    <property type="component" value="Chromosome"/>
</dbReference>
<dbReference type="InterPro" id="IPR006311">
    <property type="entry name" value="TAT_signal"/>
</dbReference>
<dbReference type="InterPro" id="IPR016286">
    <property type="entry name" value="FUC_metazoa-typ"/>
</dbReference>
<evidence type="ECO:0000256" key="4">
    <source>
        <dbReference type="ARBA" id="ARBA00022729"/>
    </source>
</evidence>
<dbReference type="GO" id="GO:0016139">
    <property type="term" value="P:glycoside catabolic process"/>
    <property type="evidence" value="ECO:0007669"/>
    <property type="project" value="TreeGrafter"/>
</dbReference>
<dbReference type="GO" id="GO:0004560">
    <property type="term" value="F:alpha-L-fucosidase activity"/>
    <property type="evidence" value="ECO:0007669"/>
    <property type="project" value="InterPro"/>
</dbReference>
<name>A0A518D8V8_9BACT</name>
<dbReference type="PANTHER" id="PTHR10030:SF37">
    <property type="entry name" value="ALPHA-L-FUCOSIDASE-RELATED"/>
    <property type="match status" value="1"/>
</dbReference>
<gene>
    <name evidence="9" type="ORF">Pla175_12740</name>
</gene>
<dbReference type="AlphaFoldDB" id="A0A518D8V8"/>
<dbReference type="EMBL" id="CP036291">
    <property type="protein sequence ID" value="QDU87907.1"/>
    <property type="molecule type" value="Genomic_DNA"/>
</dbReference>
<reference evidence="9 10" key="1">
    <citation type="submission" date="2019-02" db="EMBL/GenBank/DDBJ databases">
        <title>Deep-cultivation of Planctomycetes and their phenomic and genomic characterization uncovers novel biology.</title>
        <authorList>
            <person name="Wiegand S."/>
            <person name="Jogler M."/>
            <person name="Boedeker C."/>
            <person name="Pinto D."/>
            <person name="Vollmers J."/>
            <person name="Rivas-Marin E."/>
            <person name="Kohn T."/>
            <person name="Peeters S.H."/>
            <person name="Heuer A."/>
            <person name="Rast P."/>
            <person name="Oberbeckmann S."/>
            <person name="Bunk B."/>
            <person name="Jeske O."/>
            <person name="Meyerdierks A."/>
            <person name="Storesund J.E."/>
            <person name="Kallscheuer N."/>
            <person name="Luecker S."/>
            <person name="Lage O.M."/>
            <person name="Pohl T."/>
            <person name="Merkel B.J."/>
            <person name="Hornburger P."/>
            <person name="Mueller R.-W."/>
            <person name="Bruemmer F."/>
            <person name="Labrenz M."/>
            <person name="Spormann A.M."/>
            <person name="Op den Camp H."/>
            <person name="Overmann J."/>
            <person name="Amann R."/>
            <person name="Jetten M.S.M."/>
            <person name="Mascher T."/>
            <person name="Medema M.H."/>
            <person name="Devos D.P."/>
            <person name="Kaster A.-K."/>
            <person name="Ovreas L."/>
            <person name="Rohde M."/>
            <person name="Galperin M.Y."/>
            <person name="Jogler C."/>
        </authorList>
    </citation>
    <scope>NUCLEOTIDE SEQUENCE [LARGE SCALE GENOMIC DNA]</scope>
    <source>
        <strain evidence="9 10">Pla175</strain>
    </source>
</reference>
<evidence type="ECO:0000256" key="5">
    <source>
        <dbReference type="ARBA" id="ARBA00022801"/>
    </source>
</evidence>
<dbReference type="SMART" id="SM00812">
    <property type="entry name" value="Alpha_L_fucos"/>
    <property type="match status" value="1"/>
</dbReference>
<evidence type="ECO:0000313" key="9">
    <source>
        <dbReference type="EMBL" id="QDU87907.1"/>
    </source>
</evidence>
<dbReference type="EC" id="3.2.1.51" evidence="3"/>
<dbReference type="GO" id="GO:0006004">
    <property type="term" value="P:fucose metabolic process"/>
    <property type="evidence" value="ECO:0007669"/>
    <property type="project" value="InterPro"/>
</dbReference>
<dbReference type="PROSITE" id="PS51318">
    <property type="entry name" value="TAT"/>
    <property type="match status" value="1"/>
</dbReference>
<comment type="similarity">
    <text evidence="2">Belongs to the glycosyl hydrolase 29 family.</text>
</comment>
<evidence type="ECO:0000259" key="8">
    <source>
        <dbReference type="Pfam" id="PF01120"/>
    </source>
</evidence>
<evidence type="ECO:0000256" key="6">
    <source>
        <dbReference type="ARBA" id="ARBA00023295"/>
    </source>
</evidence>
<evidence type="ECO:0000256" key="1">
    <source>
        <dbReference type="ARBA" id="ARBA00004071"/>
    </source>
</evidence>
<dbReference type="KEGG" id="pnd:Pla175_12740"/>
<keyword evidence="5" id="KW-0378">Hydrolase</keyword>
<keyword evidence="4" id="KW-0732">Signal</keyword>
<dbReference type="Gene3D" id="3.20.20.80">
    <property type="entry name" value="Glycosidases"/>
    <property type="match status" value="1"/>
</dbReference>
<keyword evidence="10" id="KW-1185">Reference proteome</keyword>
<keyword evidence="6" id="KW-0326">Glycosidase</keyword>
<dbReference type="PANTHER" id="PTHR10030">
    <property type="entry name" value="ALPHA-L-FUCOSIDASE"/>
    <property type="match status" value="1"/>
</dbReference>
<dbReference type="PIRSF" id="PIRSF001092">
    <property type="entry name" value="Alpha-L-fucosidase"/>
    <property type="match status" value="1"/>
</dbReference>
<dbReference type="PROSITE" id="PS51257">
    <property type="entry name" value="PROKAR_LIPOPROTEIN"/>
    <property type="match status" value="1"/>
</dbReference>
<protein>
    <recommendedName>
        <fullName evidence="3">alpha-L-fucosidase</fullName>
        <ecNumber evidence="3">3.2.1.51</ecNumber>
    </recommendedName>
</protein>
<evidence type="ECO:0000256" key="7">
    <source>
        <dbReference type="PIRSR" id="PIRSR001092-1"/>
    </source>
</evidence>
<dbReference type="Pfam" id="PF01120">
    <property type="entry name" value="Alpha_L_fucos"/>
    <property type="match status" value="1"/>
</dbReference>
<dbReference type="InterPro" id="IPR057739">
    <property type="entry name" value="Glyco_hydro_29_N"/>
</dbReference>
<comment type="function">
    <text evidence="1">Alpha-L-fucosidase is responsible for hydrolyzing the alpha-1,6-linked fucose joined to the reducing-end N-acetylglucosamine of the carbohydrate moieties of glycoproteins.</text>
</comment>
<accession>A0A518D8V8</accession>
<dbReference type="InterPro" id="IPR017853">
    <property type="entry name" value="GH"/>
</dbReference>
<dbReference type="SMR" id="A0A518D8V8"/>
<feature type="site" description="May be important for catalysis" evidence="7">
    <location>
        <position position="305"/>
    </location>
</feature>
<proteinExistence type="inferred from homology"/>
<evidence type="ECO:0000313" key="10">
    <source>
        <dbReference type="Proteomes" id="UP000317429"/>
    </source>
</evidence>
<organism evidence="9 10">
    <name type="scientific">Pirellulimonas nuda</name>
    <dbReference type="NCBI Taxonomy" id="2528009"/>
    <lineage>
        <taxon>Bacteria</taxon>
        <taxon>Pseudomonadati</taxon>
        <taxon>Planctomycetota</taxon>
        <taxon>Planctomycetia</taxon>
        <taxon>Pirellulales</taxon>
        <taxon>Lacipirellulaceae</taxon>
        <taxon>Pirellulimonas</taxon>
    </lineage>
</organism>
<dbReference type="InterPro" id="IPR000933">
    <property type="entry name" value="Glyco_hydro_29"/>
</dbReference>
<feature type="domain" description="Glycoside hydrolase family 29 N-terminal" evidence="8">
    <location>
        <begin position="55"/>
        <end position="371"/>
    </location>
</feature>
<dbReference type="SUPFAM" id="SSF51445">
    <property type="entry name" value="(Trans)glycosidases"/>
    <property type="match status" value="1"/>
</dbReference>
<dbReference type="GO" id="GO:0005764">
    <property type="term" value="C:lysosome"/>
    <property type="evidence" value="ECO:0007669"/>
    <property type="project" value="TreeGrafter"/>
</dbReference>
<evidence type="ECO:0000256" key="2">
    <source>
        <dbReference type="ARBA" id="ARBA00007951"/>
    </source>
</evidence>